<keyword evidence="4" id="KW-1185">Reference proteome</keyword>
<evidence type="ECO:0000256" key="1">
    <source>
        <dbReference type="ARBA" id="ARBA00007521"/>
    </source>
</evidence>
<dbReference type="EC" id="3.1.27.-" evidence="3"/>
<dbReference type="Pfam" id="PF02452">
    <property type="entry name" value="PemK_toxin"/>
    <property type="match status" value="1"/>
</dbReference>
<organism evidence="3 4">
    <name type="scientific">Pannus brasiliensis CCIBt3594</name>
    <dbReference type="NCBI Taxonomy" id="1427578"/>
    <lineage>
        <taxon>Bacteria</taxon>
        <taxon>Bacillati</taxon>
        <taxon>Cyanobacteriota</taxon>
        <taxon>Cyanophyceae</taxon>
        <taxon>Oscillatoriophycideae</taxon>
        <taxon>Chroococcales</taxon>
        <taxon>Microcystaceae</taxon>
        <taxon>Pannus</taxon>
    </lineage>
</organism>
<dbReference type="Proteomes" id="UP001328733">
    <property type="component" value="Unassembled WGS sequence"/>
</dbReference>
<dbReference type="PANTHER" id="PTHR33988">
    <property type="entry name" value="ENDORIBONUCLEASE MAZF-RELATED"/>
    <property type="match status" value="1"/>
</dbReference>
<protein>
    <submittedName>
        <fullName evidence="3">Endoribonuclease MazF</fullName>
        <ecNumber evidence="3">3.1.27.-</ecNumber>
    </submittedName>
</protein>
<dbReference type="EMBL" id="JBAFSM010000048">
    <property type="protein sequence ID" value="MEG3439433.1"/>
    <property type="molecule type" value="Genomic_DNA"/>
</dbReference>
<dbReference type="GO" id="GO:0004521">
    <property type="term" value="F:RNA endonuclease activity"/>
    <property type="evidence" value="ECO:0007669"/>
    <property type="project" value="TreeGrafter"/>
</dbReference>
<dbReference type="GO" id="GO:0003677">
    <property type="term" value="F:DNA binding"/>
    <property type="evidence" value="ECO:0007669"/>
    <property type="project" value="InterPro"/>
</dbReference>
<keyword evidence="3" id="KW-0378">Hydrolase</keyword>
<evidence type="ECO:0000313" key="3">
    <source>
        <dbReference type="EMBL" id="MEG3439433.1"/>
    </source>
</evidence>
<dbReference type="RefSeq" id="WP_332866919.1">
    <property type="nucleotide sequence ID" value="NZ_JBAFSM010000048.1"/>
</dbReference>
<dbReference type="InterPro" id="IPR011067">
    <property type="entry name" value="Plasmid_toxin/cell-grow_inhib"/>
</dbReference>
<dbReference type="GO" id="GO:0016075">
    <property type="term" value="P:rRNA catabolic process"/>
    <property type="evidence" value="ECO:0007669"/>
    <property type="project" value="TreeGrafter"/>
</dbReference>
<accession>A0AAW9QZW3</accession>
<dbReference type="AlphaFoldDB" id="A0AAW9QZW3"/>
<proteinExistence type="inferred from homology"/>
<name>A0AAW9QZW3_9CHRO</name>
<dbReference type="GO" id="GO:0016787">
    <property type="term" value="F:hydrolase activity"/>
    <property type="evidence" value="ECO:0007669"/>
    <property type="project" value="UniProtKB-KW"/>
</dbReference>
<keyword evidence="2" id="KW-1277">Toxin-antitoxin system</keyword>
<dbReference type="NCBIfam" id="NF007386">
    <property type="entry name" value="PRK09907.1"/>
    <property type="match status" value="1"/>
</dbReference>
<evidence type="ECO:0000313" key="4">
    <source>
        <dbReference type="Proteomes" id="UP001328733"/>
    </source>
</evidence>
<dbReference type="GO" id="GO:0006402">
    <property type="term" value="P:mRNA catabolic process"/>
    <property type="evidence" value="ECO:0007669"/>
    <property type="project" value="TreeGrafter"/>
</dbReference>
<dbReference type="InterPro" id="IPR003477">
    <property type="entry name" value="PemK-like"/>
</dbReference>
<comment type="caution">
    <text evidence="3">The sequence shown here is derived from an EMBL/GenBank/DDBJ whole genome shotgun (WGS) entry which is preliminary data.</text>
</comment>
<evidence type="ECO:0000256" key="2">
    <source>
        <dbReference type="ARBA" id="ARBA00022649"/>
    </source>
</evidence>
<dbReference type="PANTHER" id="PTHR33988:SF3">
    <property type="entry name" value="ENDORIBONUCLEASE TOXIN CHPB-RELATED"/>
    <property type="match status" value="1"/>
</dbReference>
<reference evidence="3 4" key="1">
    <citation type="submission" date="2024-01" db="EMBL/GenBank/DDBJ databases">
        <title>Genomic insights into the taxonomy and metabolism of the cyanobacterium Pannus brasiliensis CCIBt3594.</title>
        <authorList>
            <person name="Machado M."/>
            <person name="Botero N.B."/>
            <person name="Andreote A.P.D."/>
            <person name="Feitosa A.M.T."/>
            <person name="Popin R."/>
            <person name="Sivonen K."/>
            <person name="Fiore M.F."/>
        </authorList>
    </citation>
    <scope>NUCLEOTIDE SEQUENCE [LARGE SCALE GENOMIC DNA]</scope>
    <source>
        <strain evidence="3 4">CCIBt3594</strain>
    </source>
</reference>
<gene>
    <name evidence="3" type="primary">mazF</name>
    <name evidence="3" type="ORF">V0288_20065</name>
</gene>
<sequence length="115" mass="13171">MVEISRSYIPDRGDIVYLDFDPTKGHEQRGHRPAFVVSPRSYNERSSLALFMPITKQRKGYPFEVVLPPELQVQGVILADQIKCLDWTARAIQFVESVPNSLIEEVQAKIEPLLF</sequence>
<dbReference type="SUPFAM" id="SSF50118">
    <property type="entry name" value="Cell growth inhibitor/plasmid maintenance toxic component"/>
    <property type="match status" value="1"/>
</dbReference>
<comment type="similarity">
    <text evidence="1">Belongs to the PemK/MazF family.</text>
</comment>
<dbReference type="Gene3D" id="2.30.30.110">
    <property type="match status" value="1"/>
</dbReference>